<evidence type="ECO:0000313" key="4">
    <source>
        <dbReference type="Proteomes" id="UP000294530"/>
    </source>
</evidence>
<dbReference type="SUPFAM" id="SSF57667">
    <property type="entry name" value="beta-beta-alpha zinc fingers"/>
    <property type="match status" value="1"/>
</dbReference>
<accession>A0A976FJN8</accession>
<dbReference type="InterPro" id="IPR019446">
    <property type="entry name" value="BMT5-like"/>
</dbReference>
<dbReference type="Proteomes" id="UP000294530">
    <property type="component" value="Unassembled WGS sequence"/>
</dbReference>
<comment type="caution">
    <text evidence="3">The sequence shown here is derived from an EMBL/GenBank/DDBJ whole genome shotgun (WGS) entry which is preliminary data.</text>
</comment>
<dbReference type="RefSeq" id="XP_067817243.1">
    <property type="nucleotide sequence ID" value="XM_067966257.1"/>
</dbReference>
<proteinExistence type="predicted"/>
<dbReference type="GeneID" id="94351928"/>
<evidence type="ECO:0000256" key="1">
    <source>
        <dbReference type="SAM" id="MobiDB-lite"/>
    </source>
</evidence>
<keyword evidence="4" id="KW-1185">Reference proteome</keyword>
<name>A0A976FJN8_BRELC</name>
<dbReference type="AlphaFoldDB" id="A0A976FJN8"/>
<evidence type="ECO:0000313" key="3">
    <source>
        <dbReference type="EMBL" id="TDH67744.1"/>
    </source>
</evidence>
<dbReference type="KEGG" id="blac:94351928"/>
<dbReference type="GO" id="GO:0070475">
    <property type="term" value="P:rRNA base methylation"/>
    <property type="evidence" value="ECO:0007669"/>
    <property type="project" value="InterPro"/>
</dbReference>
<dbReference type="InterPro" id="IPR036236">
    <property type="entry name" value="Znf_C2H2_sf"/>
</dbReference>
<feature type="region of interest" description="Disordered" evidence="1">
    <location>
        <begin position="1"/>
        <end position="29"/>
    </location>
</feature>
<dbReference type="PANTHER" id="PTHR11538">
    <property type="entry name" value="PHENYLALANYL-TRNA SYNTHETASE"/>
    <property type="match status" value="1"/>
</dbReference>
<gene>
    <name evidence="3" type="ORF">CCR75_008203</name>
</gene>
<dbReference type="OrthoDB" id="273345at2759"/>
<dbReference type="Pfam" id="PF10354">
    <property type="entry name" value="BMT5-like"/>
    <property type="match status" value="1"/>
</dbReference>
<dbReference type="EMBL" id="SHOA02000013">
    <property type="protein sequence ID" value="TDH67744.1"/>
    <property type="molecule type" value="Genomic_DNA"/>
</dbReference>
<dbReference type="InterPro" id="IPR013087">
    <property type="entry name" value="Znf_C2H2_type"/>
</dbReference>
<evidence type="ECO:0000259" key="2">
    <source>
        <dbReference type="PROSITE" id="PS00028"/>
    </source>
</evidence>
<dbReference type="GO" id="GO:0005737">
    <property type="term" value="C:cytoplasm"/>
    <property type="evidence" value="ECO:0007669"/>
    <property type="project" value="TreeGrafter"/>
</dbReference>
<protein>
    <recommendedName>
        <fullName evidence="2">C2H2-type domain-containing protein</fullName>
    </recommendedName>
</protein>
<feature type="domain" description="C2H2-type" evidence="2">
    <location>
        <begin position="299"/>
        <end position="321"/>
    </location>
</feature>
<dbReference type="Gene3D" id="3.30.160.60">
    <property type="entry name" value="Classic Zinc Finger"/>
    <property type="match status" value="1"/>
</dbReference>
<sequence>MAKPCGSLKKRRRRNDKKHSGTNKDAVVQQSRAVKSQAKAILTMTASSNPNPRNLGPFSDRQRILVVGDGDFSFSLSLAVYLGGKSVVATSYDSKVDLKSKYPDALLNCDALKTAGAEVHFGVDATKLEKENWLKDAQHYQAIVFNFPHLGGATEVDVTNNQKMLRNFFFSARNYLDPNCGQVLVSLRNTSFYKRWKIQDQAAASGFQLRRTEEFNAKIYSAYKPQRTHPAAFRGEPPSTIGALYFIFTLDKTIGAVDTRNWDFQKPILSISFDSSAKAMASAMAKKIVAPSMERYSFCQLCGLNFSNIKKFNGHINSAKHAKKLKALKKIV</sequence>
<dbReference type="PROSITE" id="PS00028">
    <property type="entry name" value="ZINC_FINGER_C2H2_1"/>
    <property type="match status" value="1"/>
</dbReference>
<dbReference type="GO" id="GO:0070042">
    <property type="term" value="F:rRNA (uridine-N3-)-methyltransferase activity"/>
    <property type="evidence" value="ECO:0007669"/>
    <property type="project" value="InterPro"/>
</dbReference>
<reference evidence="3 4" key="1">
    <citation type="journal article" date="2021" name="Genome Biol.">
        <title>AFLAP: assembly-free linkage analysis pipeline using k-mers from genome sequencing data.</title>
        <authorList>
            <person name="Fletcher K."/>
            <person name="Zhang L."/>
            <person name="Gil J."/>
            <person name="Han R."/>
            <person name="Cavanaugh K."/>
            <person name="Michelmore R."/>
        </authorList>
    </citation>
    <scope>NUCLEOTIDE SEQUENCE [LARGE SCALE GENOMIC DNA]</scope>
    <source>
        <strain evidence="3 4">SF5</strain>
    </source>
</reference>
<organism evidence="3 4">
    <name type="scientific">Bremia lactucae</name>
    <name type="common">Lettuce downy mildew</name>
    <dbReference type="NCBI Taxonomy" id="4779"/>
    <lineage>
        <taxon>Eukaryota</taxon>
        <taxon>Sar</taxon>
        <taxon>Stramenopiles</taxon>
        <taxon>Oomycota</taxon>
        <taxon>Peronosporomycetes</taxon>
        <taxon>Peronosporales</taxon>
        <taxon>Peronosporaceae</taxon>
        <taxon>Bremia</taxon>
    </lineage>
</organism>
<dbReference type="PANTHER" id="PTHR11538:SF26">
    <property type="entry name" value="FERREDOXIN-FOLD ANTICODON-BINDING DOMAIN-CONTAINING PROTEIN 1"/>
    <property type="match status" value="1"/>
</dbReference>
<feature type="compositionally biased region" description="Basic residues" evidence="1">
    <location>
        <begin position="8"/>
        <end position="21"/>
    </location>
</feature>